<gene>
    <name evidence="3" type="ORF">BLIN101_01519</name>
</gene>
<dbReference type="EMBL" id="FXZA01000005">
    <property type="protein sequence ID" value="SMX77749.1"/>
    <property type="molecule type" value="Genomic_DNA"/>
</dbReference>
<feature type="domain" description="DnaJ homologue subfamily C member 28 conserved" evidence="2">
    <location>
        <begin position="24"/>
        <end position="90"/>
    </location>
</feature>
<dbReference type="Pfam" id="PF09350">
    <property type="entry name" value="DJC28_CD"/>
    <property type="match status" value="1"/>
</dbReference>
<dbReference type="RefSeq" id="WP_101594660.1">
    <property type="nucleotide sequence ID" value="NZ_FXZA01000005.1"/>
</dbReference>
<feature type="region of interest" description="Disordered" evidence="1">
    <location>
        <begin position="35"/>
        <end position="55"/>
    </location>
</feature>
<protein>
    <recommendedName>
        <fullName evidence="2">DnaJ homologue subfamily C member 28 conserved domain-containing protein</fullName>
    </recommendedName>
</protein>
<accession>A0A2H1IR88</accession>
<dbReference type="OrthoDB" id="3395286at2"/>
<evidence type="ECO:0000313" key="4">
    <source>
        <dbReference type="Proteomes" id="UP000234498"/>
    </source>
</evidence>
<reference evidence="3 4" key="1">
    <citation type="submission" date="2017-03" db="EMBL/GenBank/DDBJ databases">
        <authorList>
            <person name="Afonso C.L."/>
            <person name="Miller P.J."/>
            <person name="Scott M.A."/>
            <person name="Spackman E."/>
            <person name="Goraichik I."/>
            <person name="Dimitrov K.M."/>
            <person name="Suarez D.L."/>
            <person name="Swayne D.E."/>
        </authorList>
    </citation>
    <scope>NUCLEOTIDE SEQUENCE [LARGE SCALE GENOMIC DNA]</scope>
    <source>
        <strain evidence="3 4">Mu101</strain>
    </source>
</reference>
<organism evidence="3 4">
    <name type="scientific">Brevibacterium linens</name>
    <dbReference type="NCBI Taxonomy" id="1703"/>
    <lineage>
        <taxon>Bacteria</taxon>
        <taxon>Bacillati</taxon>
        <taxon>Actinomycetota</taxon>
        <taxon>Actinomycetes</taxon>
        <taxon>Micrococcales</taxon>
        <taxon>Brevibacteriaceae</taxon>
        <taxon>Brevibacterium</taxon>
    </lineage>
</organism>
<feature type="region of interest" description="Disordered" evidence="1">
    <location>
        <begin position="1"/>
        <end position="20"/>
    </location>
</feature>
<sequence length="183" mass="20694">MSDDTDDAQPPRRLNSLEDRNAVVESALDRAIKRGDFDDLPGRGKPLTGLHGSSDPDWWIKQKLDSEGINGVAPAAFQLRKENAVLEDTVDAFTEESDVRDYLAGFNARVREAVMDLREGPPVFTPPRDVEKEVAAWRRRRNAMKNDSVTEAEPGDPEAEPGYQPVDPESVGSPRRWWHRFRR</sequence>
<feature type="region of interest" description="Disordered" evidence="1">
    <location>
        <begin position="141"/>
        <end position="183"/>
    </location>
</feature>
<evidence type="ECO:0000313" key="3">
    <source>
        <dbReference type="EMBL" id="SMX77749.1"/>
    </source>
</evidence>
<dbReference type="Proteomes" id="UP000234498">
    <property type="component" value="Unassembled WGS sequence"/>
</dbReference>
<dbReference type="AlphaFoldDB" id="A0A2H1IR88"/>
<evidence type="ECO:0000259" key="2">
    <source>
        <dbReference type="Pfam" id="PF09350"/>
    </source>
</evidence>
<name>A0A2H1IR88_BRELN</name>
<evidence type="ECO:0000256" key="1">
    <source>
        <dbReference type="SAM" id="MobiDB-lite"/>
    </source>
</evidence>
<proteinExistence type="predicted"/>
<dbReference type="InterPro" id="IPR018961">
    <property type="entry name" value="DnaJ_homolog_subfam-C_membr-28"/>
</dbReference>